<organism evidence="2">
    <name type="scientific">marine sediment metagenome</name>
    <dbReference type="NCBI Taxonomy" id="412755"/>
    <lineage>
        <taxon>unclassified sequences</taxon>
        <taxon>metagenomes</taxon>
        <taxon>ecological metagenomes</taxon>
    </lineage>
</organism>
<comment type="caution">
    <text evidence="2">The sequence shown here is derived from an EMBL/GenBank/DDBJ whole genome shotgun (WGS) entry which is preliminary data.</text>
</comment>
<dbReference type="AlphaFoldDB" id="A0A0F9RRW8"/>
<reference evidence="2" key="1">
    <citation type="journal article" date="2015" name="Nature">
        <title>Complex archaea that bridge the gap between prokaryotes and eukaryotes.</title>
        <authorList>
            <person name="Spang A."/>
            <person name="Saw J.H."/>
            <person name="Jorgensen S.L."/>
            <person name="Zaremba-Niedzwiedzka K."/>
            <person name="Martijn J."/>
            <person name="Lind A.E."/>
            <person name="van Eijk R."/>
            <person name="Schleper C."/>
            <person name="Guy L."/>
            <person name="Ettema T.J."/>
        </authorList>
    </citation>
    <scope>NUCLEOTIDE SEQUENCE</scope>
</reference>
<evidence type="ECO:0000256" key="1">
    <source>
        <dbReference type="SAM" id="Phobius"/>
    </source>
</evidence>
<accession>A0A0F9RRW8</accession>
<feature type="transmembrane region" description="Helical" evidence="1">
    <location>
        <begin position="12"/>
        <end position="30"/>
    </location>
</feature>
<keyword evidence="1" id="KW-0812">Transmembrane</keyword>
<feature type="transmembrane region" description="Helical" evidence="1">
    <location>
        <begin position="42"/>
        <end position="60"/>
    </location>
</feature>
<keyword evidence="1" id="KW-1133">Transmembrane helix</keyword>
<evidence type="ECO:0000313" key="2">
    <source>
        <dbReference type="EMBL" id="KKN27731.1"/>
    </source>
</evidence>
<sequence length="75" mass="9035">MTKHQWREMISNALLLGMGTIWLIIFFIIIDQGYARLVEHNPWILWFELGSSLLMIGLAIERTFDDIDRFWPRRK</sequence>
<keyword evidence="1" id="KW-0472">Membrane</keyword>
<protein>
    <recommendedName>
        <fullName evidence="3">Cation-transporting P-type ATPase C-terminal domain-containing protein</fullName>
    </recommendedName>
</protein>
<gene>
    <name evidence="2" type="ORF">LCGC14_0861550</name>
</gene>
<dbReference type="EMBL" id="LAZR01002616">
    <property type="protein sequence ID" value="KKN27731.1"/>
    <property type="molecule type" value="Genomic_DNA"/>
</dbReference>
<proteinExistence type="predicted"/>
<name>A0A0F9RRW8_9ZZZZ</name>
<evidence type="ECO:0008006" key="3">
    <source>
        <dbReference type="Google" id="ProtNLM"/>
    </source>
</evidence>